<dbReference type="Proteomes" id="UP000016064">
    <property type="component" value="Unassembled WGS sequence"/>
</dbReference>
<evidence type="ECO:0000313" key="2">
    <source>
        <dbReference type="Proteomes" id="UP000016064"/>
    </source>
</evidence>
<dbReference type="Pfam" id="PF17455">
    <property type="entry name" value="LtuB"/>
    <property type="match status" value="1"/>
</dbReference>
<name>A0ABN0MZN5_9CHLA</name>
<dbReference type="InterPro" id="IPR020502">
    <property type="entry name" value="LtuB"/>
</dbReference>
<gene>
    <name evidence="1" type="primary">ltuB</name>
    <name evidence="1" type="ORF">H359_0509</name>
</gene>
<proteinExistence type="predicted"/>
<keyword evidence="2" id="KW-1185">Reference proteome</keyword>
<comment type="caution">
    <text evidence="1">The sequence shown here is derived from an EMBL/GenBank/DDBJ whole genome shotgun (WGS) entry which is preliminary data.</text>
</comment>
<reference evidence="1 2" key="1">
    <citation type="submission" date="2013-07" db="EMBL/GenBank/DDBJ databases">
        <title>Isolation of a new Chlamydia species from the feral Sacred Ibis (Threskiornis aethiopicus): Chlamydia ibidis.</title>
        <authorList>
            <person name="Vorimore F."/>
            <person name="Hsia R.-C."/>
            <person name="Huot-Creasy H."/>
            <person name="Bastian S."/>
            <person name="Deruyter L."/>
            <person name="Passet A."/>
            <person name="Sachse K."/>
            <person name="Bavoil P."/>
            <person name="Myers G."/>
            <person name="Laroucau K."/>
        </authorList>
    </citation>
    <scope>NUCLEOTIDE SEQUENCE [LARGE SCALE GENOMIC DNA]</scope>
    <source>
        <strain evidence="1 2">10-1398/6</strain>
    </source>
</reference>
<sequence length="98" mass="11673">MILFMAKARKKRDDRALAKVIERKSKELLRKSRKIKKSKFRLSKEETQLRSRAEQYDRIVHSILDKNTSNPDKILIFSYKDGFIFTDICDFGKYSVKL</sequence>
<evidence type="ECO:0000313" key="1">
    <source>
        <dbReference type="EMBL" id="EQM62748.1"/>
    </source>
</evidence>
<dbReference type="EMBL" id="APJW01000002">
    <property type="protein sequence ID" value="EQM62748.1"/>
    <property type="molecule type" value="Genomic_DNA"/>
</dbReference>
<protein>
    <submittedName>
        <fullName evidence="1">Late transcription unit B protein</fullName>
    </submittedName>
</protein>
<organism evidence="1 2">
    <name type="scientific">Chlamydia ibidis 10-1398/6</name>
    <dbReference type="NCBI Taxonomy" id="1046581"/>
    <lineage>
        <taxon>Bacteria</taxon>
        <taxon>Pseudomonadati</taxon>
        <taxon>Chlamydiota</taxon>
        <taxon>Chlamydiia</taxon>
        <taxon>Chlamydiales</taxon>
        <taxon>Chlamydiaceae</taxon>
        <taxon>Chlamydia/Chlamydophila group</taxon>
        <taxon>Chlamydia</taxon>
    </lineage>
</organism>
<accession>A0ABN0MZN5</accession>